<gene>
    <name evidence="2" type="ORF">MAM1_0092c04918</name>
</gene>
<reference evidence="2" key="1">
    <citation type="submission" date="2014-09" db="EMBL/GenBank/DDBJ databases">
        <title>Draft genome sequence of an oleaginous Mucoromycotina fungus Mucor ambiguus NBRC6742.</title>
        <authorList>
            <person name="Takeda I."/>
            <person name="Yamane N."/>
            <person name="Morita T."/>
            <person name="Tamano K."/>
            <person name="Machida M."/>
            <person name="Baker S."/>
            <person name="Koike H."/>
        </authorList>
    </citation>
    <scope>NUCLEOTIDE SEQUENCE</scope>
    <source>
        <strain evidence="2">NBRC 6742</strain>
    </source>
</reference>
<accession>A0A0C9MQ77</accession>
<protein>
    <submittedName>
        <fullName evidence="2">Uncharacterized protein</fullName>
    </submittedName>
</protein>
<dbReference type="OrthoDB" id="2272914at2759"/>
<evidence type="ECO:0000313" key="2">
    <source>
        <dbReference type="EMBL" id="GAN05447.1"/>
    </source>
</evidence>
<evidence type="ECO:0000256" key="1">
    <source>
        <dbReference type="SAM" id="Coils"/>
    </source>
</evidence>
<dbReference type="Proteomes" id="UP000053815">
    <property type="component" value="Unassembled WGS sequence"/>
</dbReference>
<evidence type="ECO:0000313" key="3">
    <source>
        <dbReference type="Proteomes" id="UP000053815"/>
    </source>
</evidence>
<feature type="coiled-coil region" evidence="1">
    <location>
        <begin position="75"/>
        <end position="107"/>
    </location>
</feature>
<keyword evidence="3" id="KW-1185">Reference proteome</keyword>
<dbReference type="AlphaFoldDB" id="A0A0C9MQ77"/>
<feature type="coiled-coil region" evidence="1">
    <location>
        <begin position="212"/>
        <end position="239"/>
    </location>
</feature>
<organism evidence="2">
    <name type="scientific">Mucor ambiguus</name>
    <dbReference type="NCBI Taxonomy" id="91626"/>
    <lineage>
        <taxon>Eukaryota</taxon>
        <taxon>Fungi</taxon>
        <taxon>Fungi incertae sedis</taxon>
        <taxon>Mucoromycota</taxon>
        <taxon>Mucoromycotina</taxon>
        <taxon>Mucoromycetes</taxon>
        <taxon>Mucorales</taxon>
        <taxon>Mucorineae</taxon>
        <taxon>Mucoraceae</taxon>
        <taxon>Mucor</taxon>
    </lineage>
</organism>
<dbReference type="EMBL" id="DF836381">
    <property type="protein sequence ID" value="GAN05447.1"/>
    <property type="molecule type" value="Genomic_DNA"/>
</dbReference>
<proteinExistence type="predicted"/>
<keyword evidence="1" id="KW-0175">Coiled coil</keyword>
<dbReference type="SUPFAM" id="SSF81995">
    <property type="entry name" value="beta-sandwich domain of Sec23/24"/>
    <property type="match status" value="1"/>
</dbReference>
<name>A0A0C9MQ77_9FUNG</name>
<dbReference type="STRING" id="91626.A0A0C9MQ77"/>
<sequence>MSLFERDEETAFIPPQPFVSDAENNRRYILHLSDNEDGEVDHIEKMYGPFEDTLDTLPPYPKPYARLARTADRIREEEILKLREAIRDMEQQKAQNLEKKKLKETEEEWKAAQKSRLRRPHMSFVDNKERLKALSEPIVIDSDTDDTMEVEAVVDSMAAAESSEIQESEQSASIASTAEDDDMHFSSDHHEDSDNDSFQTAQDAIEDVDPEIQMMKDDAAKIEKEMEDLNMEMAARVKQKEDVKLKLLGIKVKLSIEKNRKELTGRRTVVQASSSPPPKLGMKRTFTDESLQVDPRPWRPAQPAYNAITTAPLIPTQPLAFSQQIPHHMQQHFVHPPLLPPTLVPLPQQPPHYNTGYDTPYMNGLPPPPPPPDTMPPPFIPPPPPPALSNTISSAYPLTYSNHKRYKRNGTNHVNRHKDTWHTPSKRFAASAAPVVSPYADLNSPISRMEDADKVQNALVHLSDLISVRVFNDQKHNAFSAHEERNLPTIRRLVTQGQRAFAAPRKDAVQQNKTNNHIVFLSPAGLPAQLQITDASHESPFFGLLYRRFQEKPFHSVMEFAVPSIFSWIPQDVDLSTLYSNEFGGAPLYADRLAETYNMVCDLSSAYPGTEFLGALKLELSMYVNGRESETFMRDCQACVAQYKDSIDVFWQIVLAEPDRSKQISLIQNHLKSIKVSSDTVTMVISEKTTEILVRTLRLFGLGQVLQLLSDGKITHIDESEGGIILLDHIQYVNDDGKYFIWMSILHYYVTRTLPEDVCDIWMRTLVKDGSPSQEKPLFTIDWEDALKRHPVDGPTLRGATNVLLSMLRYFGNAAIGNVNKKPLLIGVLSTLFSFLSCTKCYDLIGTLLLIQQLDSSSLARDAEDMRLDLKQFGFDALLLPTFINPGIVKLSEEDPDKLLEAAKLIRVRFRGKVKMALNGKKDLQHWYDPSAPMVRGGTLPALVTAVPVSIKMDVGHISALPKKKFSDHGYDELAKADSGTKFFKDKRRVKATLNAAPNVNSALCFWWTE</sequence>